<dbReference type="AlphaFoldDB" id="A0A1H7HMX8"/>
<accession>A0A1H7HMX8</accession>
<protein>
    <submittedName>
        <fullName evidence="3">Uncharacterized conserved protein</fullName>
    </submittedName>
</protein>
<proteinExistence type="inferred from homology"/>
<dbReference type="eggNOG" id="COG3795">
    <property type="taxonomic scope" value="Bacteria"/>
</dbReference>
<evidence type="ECO:0000313" key="4">
    <source>
        <dbReference type="Proteomes" id="UP000183015"/>
    </source>
</evidence>
<evidence type="ECO:0000259" key="2">
    <source>
        <dbReference type="Pfam" id="PF03795"/>
    </source>
</evidence>
<feature type="domain" description="YCII-related" evidence="2">
    <location>
        <begin position="1"/>
        <end position="114"/>
    </location>
</feature>
<reference evidence="4" key="1">
    <citation type="submission" date="2016-10" db="EMBL/GenBank/DDBJ databases">
        <authorList>
            <person name="Varghese N."/>
        </authorList>
    </citation>
    <scope>NUCLEOTIDE SEQUENCE [LARGE SCALE GENOMIC DNA]</scope>
    <source>
        <strain evidence="4">DSM 45096 / BCRC 16803 / CGMCC 4.1857 / CIP 109030 / JCM 12277 / KCTC 19219 / NBRC 100920 / 33214</strain>
    </source>
</reference>
<dbReference type="PANTHER" id="PTHR35174:SF3">
    <property type="entry name" value="BLL7171 PROTEIN"/>
    <property type="match status" value="1"/>
</dbReference>
<dbReference type="Gene3D" id="3.30.70.1060">
    <property type="entry name" value="Dimeric alpha+beta barrel"/>
    <property type="match status" value="1"/>
</dbReference>
<sequence>MRYLLLIGSDESAMGALSPEEGAAVLAEYGAFGEEMGQRGVLRGGERVRPSAEARTVRVRDGEVLVADGPFAETKEQLGGFYLVDCGGLDEAVEVASRIPGARTGSIEVRPIWERDA</sequence>
<comment type="similarity">
    <text evidence="1">Belongs to the YciI family.</text>
</comment>
<dbReference type="EMBL" id="FOAZ01000002">
    <property type="protein sequence ID" value="SEK49585.1"/>
    <property type="molecule type" value="Genomic_DNA"/>
</dbReference>
<dbReference type="PANTHER" id="PTHR35174">
    <property type="entry name" value="BLL7171 PROTEIN-RELATED"/>
    <property type="match status" value="1"/>
</dbReference>
<keyword evidence="4" id="KW-1185">Reference proteome</keyword>
<dbReference type="SUPFAM" id="SSF54909">
    <property type="entry name" value="Dimeric alpha+beta barrel"/>
    <property type="match status" value="1"/>
</dbReference>
<dbReference type="STRING" id="235985.SAMN05414137_102211"/>
<organism evidence="3 4">
    <name type="scientific">Streptacidiphilus jiangxiensis</name>
    <dbReference type="NCBI Taxonomy" id="235985"/>
    <lineage>
        <taxon>Bacteria</taxon>
        <taxon>Bacillati</taxon>
        <taxon>Actinomycetota</taxon>
        <taxon>Actinomycetes</taxon>
        <taxon>Kitasatosporales</taxon>
        <taxon>Streptomycetaceae</taxon>
        <taxon>Streptacidiphilus</taxon>
    </lineage>
</organism>
<gene>
    <name evidence="3" type="ORF">SAMN05414137_102211</name>
</gene>
<dbReference type="InterPro" id="IPR005545">
    <property type="entry name" value="YCII"/>
</dbReference>
<name>A0A1H7HMX8_STRJI</name>
<dbReference type="OrthoDB" id="668782at2"/>
<dbReference type="RefSeq" id="WP_042448865.1">
    <property type="nucleotide sequence ID" value="NZ_BBPN01000014.1"/>
</dbReference>
<dbReference type="InterPro" id="IPR011008">
    <property type="entry name" value="Dimeric_a/b-barrel"/>
</dbReference>
<evidence type="ECO:0000313" key="3">
    <source>
        <dbReference type="EMBL" id="SEK49585.1"/>
    </source>
</evidence>
<dbReference type="Proteomes" id="UP000183015">
    <property type="component" value="Unassembled WGS sequence"/>
</dbReference>
<evidence type="ECO:0000256" key="1">
    <source>
        <dbReference type="ARBA" id="ARBA00007689"/>
    </source>
</evidence>
<dbReference type="Pfam" id="PF03795">
    <property type="entry name" value="YCII"/>
    <property type="match status" value="1"/>
</dbReference>